<reference evidence="2 3" key="1">
    <citation type="submission" date="2016-03" db="EMBL/GenBank/DDBJ databases">
        <title>Comparison of Bacillus endophyticus and B. anthracis characteristics using whole genome sequence analysis and microbiological techniques.</title>
        <authorList>
            <person name="Lekota K.E."/>
            <person name="Mafofo J."/>
            <person name="Rees J."/>
            <person name="Muchadeyi F.C."/>
            <person name="Madoroba E."/>
            <person name="Van Heerden H."/>
        </authorList>
    </citation>
    <scope>NUCLEOTIDE SEQUENCE [LARGE SCALE GENOMIC DNA]</scope>
    <source>
        <strain evidence="2 3">3631_10C</strain>
    </source>
</reference>
<accession>A0AAX1QAB9</accession>
<feature type="transmembrane region" description="Helical" evidence="1">
    <location>
        <begin position="6"/>
        <end position="22"/>
    </location>
</feature>
<keyword evidence="1" id="KW-0472">Membrane</keyword>
<evidence type="ECO:0000313" key="2">
    <source>
        <dbReference type="EMBL" id="RAS78955.1"/>
    </source>
</evidence>
<keyword evidence="1" id="KW-1133">Transmembrane helix</keyword>
<name>A0AAX1QAB9_9BACI</name>
<proteinExistence type="predicted"/>
<sequence>MLYEGSLLLIIAFLVIYILTLQKKVRKLQEERFVELQTTRDGNLERQIFNMSKEGKTRIQIIKFVREETSLDVVNARLYVNHILD</sequence>
<dbReference type="AlphaFoldDB" id="A0AAX1QAB9"/>
<dbReference type="EMBL" id="LVYK01000011">
    <property type="protein sequence ID" value="RAS78955.1"/>
    <property type="molecule type" value="Genomic_DNA"/>
</dbReference>
<dbReference type="Proteomes" id="UP000250174">
    <property type="component" value="Unassembled WGS sequence"/>
</dbReference>
<keyword evidence="1" id="KW-0812">Transmembrane</keyword>
<protein>
    <submittedName>
        <fullName evidence="2">Uncharacterized protein</fullName>
    </submittedName>
</protein>
<organism evidence="2 3">
    <name type="scientific">Priestia endophytica</name>
    <dbReference type="NCBI Taxonomy" id="135735"/>
    <lineage>
        <taxon>Bacteria</taxon>
        <taxon>Bacillati</taxon>
        <taxon>Bacillota</taxon>
        <taxon>Bacilli</taxon>
        <taxon>Bacillales</taxon>
        <taxon>Bacillaceae</taxon>
        <taxon>Priestia</taxon>
    </lineage>
</organism>
<dbReference type="RefSeq" id="WP_111923907.1">
    <property type="nucleotide sequence ID" value="NZ_LVYK01000011.1"/>
</dbReference>
<evidence type="ECO:0000313" key="3">
    <source>
        <dbReference type="Proteomes" id="UP000250174"/>
    </source>
</evidence>
<evidence type="ECO:0000256" key="1">
    <source>
        <dbReference type="SAM" id="Phobius"/>
    </source>
</evidence>
<gene>
    <name evidence="2" type="ORF">A3864_07445</name>
</gene>
<comment type="caution">
    <text evidence="2">The sequence shown here is derived from an EMBL/GenBank/DDBJ whole genome shotgun (WGS) entry which is preliminary data.</text>
</comment>